<keyword evidence="3" id="KW-1185">Reference proteome</keyword>
<dbReference type="EMBL" id="CYKH01001850">
    <property type="protein sequence ID" value="CUI15141.1"/>
    <property type="molecule type" value="Genomic_DNA"/>
</dbReference>
<dbReference type="VEuPathDB" id="TriTrypDB:BSAL_27675"/>
<name>A0A0S4KNM4_BODSA</name>
<dbReference type="Proteomes" id="UP000051952">
    <property type="component" value="Unassembled WGS sequence"/>
</dbReference>
<reference evidence="3" key="1">
    <citation type="submission" date="2015-09" db="EMBL/GenBank/DDBJ databases">
        <authorList>
            <consortium name="Pathogen Informatics"/>
        </authorList>
    </citation>
    <scope>NUCLEOTIDE SEQUENCE [LARGE SCALE GENOMIC DNA]</scope>
    <source>
        <strain evidence="3">Lake Konstanz</strain>
    </source>
</reference>
<keyword evidence="1" id="KW-0732">Signal</keyword>
<feature type="signal peptide" evidence="1">
    <location>
        <begin position="1"/>
        <end position="21"/>
    </location>
</feature>
<organism evidence="2 3">
    <name type="scientific">Bodo saltans</name>
    <name type="common">Flagellated protozoan</name>
    <dbReference type="NCBI Taxonomy" id="75058"/>
    <lineage>
        <taxon>Eukaryota</taxon>
        <taxon>Discoba</taxon>
        <taxon>Euglenozoa</taxon>
        <taxon>Kinetoplastea</taxon>
        <taxon>Metakinetoplastina</taxon>
        <taxon>Eubodonida</taxon>
        <taxon>Bodonidae</taxon>
        <taxon>Bodo</taxon>
    </lineage>
</organism>
<evidence type="ECO:0000313" key="2">
    <source>
        <dbReference type="EMBL" id="CUI15141.1"/>
    </source>
</evidence>
<dbReference type="AlphaFoldDB" id="A0A0S4KNM4"/>
<proteinExistence type="predicted"/>
<evidence type="ECO:0008006" key="4">
    <source>
        <dbReference type="Google" id="ProtNLM"/>
    </source>
</evidence>
<evidence type="ECO:0000313" key="3">
    <source>
        <dbReference type="Proteomes" id="UP000051952"/>
    </source>
</evidence>
<protein>
    <recommendedName>
        <fullName evidence="4">Membrane-associated protein</fullName>
    </recommendedName>
</protein>
<evidence type="ECO:0000256" key="1">
    <source>
        <dbReference type="SAM" id="SignalP"/>
    </source>
</evidence>
<gene>
    <name evidence="2" type="ORF">BSAL_27675</name>
</gene>
<sequence>MLISTVAVLIALAAHSASAAAASSISVDNVVVTGRFAVVPDPINASWNALASRKQ</sequence>
<accession>A0A0S4KNM4</accession>
<feature type="chain" id="PRO_5006623502" description="Membrane-associated protein" evidence="1">
    <location>
        <begin position="22"/>
        <end position="55"/>
    </location>
</feature>